<dbReference type="InterPro" id="IPR035595">
    <property type="entry name" value="UDP_glycos_trans_CS"/>
</dbReference>
<evidence type="ECO:0000256" key="5">
    <source>
        <dbReference type="RuleBase" id="RU362057"/>
    </source>
</evidence>
<dbReference type="CDD" id="cd03784">
    <property type="entry name" value="GT1_Gtf-like"/>
    <property type="match status" value="1"/>
</dbReference>
<dbReference type="AlphaFoldDB" id="A0AAP0AY18"/>
<organism evidence="6 7">
    <name type="scientific">Platanthera zijinensis</name>
    <dbReference type="NCBI Taxonomy" id="2320716"/>
    <lineage>
        <taxon>Eukaryota</taxon>
        <taxon>Viridiplantae</taxon>
        <taxon>Streptophyta</taxon>
        <taxon>Embryophyta</taxon>
        <taxon>Tracheophyta</taxon>
        <taxon>Spermatophyta</taxon>
        <taxon>Magnoliopsida</taxon>
        <taxon>Liliopsida</taxon>
        <taxon>Asparagales</taxon>
        <taxon>Orchidaceae</taxon>
        <taxon>Orchidoideae</taxon>
        <taxon>Orchideae</taxon>
        <taxon>Orchidinae</taxon>
        <taxon>Platanthera</taxon>
    </lineage>
</organism>
<reference evidence="6 7" key="1">
    <citation type="journal article" date="2022" name="Nat. Plants">
        <title>Genomes of leafy and leafless Platanthera orchids illuminate the evolution of mycoheterotrophy.</title>
        <authorList>
            <person name="Li M.H."/>
            <person name="Liu K.W."/>
            <person name="Li Z."/>
            <person name="Lu H.C."/>
            <person name="Ye Q.L."/>
            <person name="Zhang D."/>
            <person name="Wang J.Y."/>
            <person name="Li Y.F."/>
            <person name="Zhong Z.M."/>
            <person name="Liu X."/>
            <person name="Yu X."/>
            <person name="Liu D.K."/>
            <person name="Tu X.D."/>
            <person name="Liu B."/>
            <person name="Hao Y."/>
            <person name="Liao X.Y."/>
            <person name="Jiang Y.T."/>
            <person name="Sun W.H."/>
            <person name="Chen J."/>
            <person name="Chen Y.Q."/>
            <person name="Ai Y."/>
            <person name="Zhai J.W."/>
            <person name="Wu S.S."/>
            <person name="Zhou Z."/>
            <person name="Hsiao Y.Y."/>
            <person name="Wu W.L."/>
            <person name="Chen Y.Y."/>
            <person name="Lin Y.F."/>
            <person name="Hsu J.L."/>
            <person name="Li C.Y."/>
            <person name="Wang Z.W."/>
            <person name="Zhao X."/>
            <person name="Zhong W.Y."/>
            <person name="Ma X.K."/>
            <person name="Ma L."/>
            <person name="Huang J."/>
            <person name="Chen G.Z."/>
            <person name="Huang M.Z."/>
            <person name="Huang L."/>
            <person name="Peng D.H."/>
            <person name="Luo Y.B."/>
            <person name="Zou S.Q."/>
            <person name="Chen S.P."/>
            <person name="Lan S."/>
            <person name="Tsai W.C."/>
            <person name="Van de Peer Y."/>
            <person name="Liu Z.J."/>
        </authorList>
    </citation>
    <scope>NUCLEOTIDE SEQUENCE [LARGE SCALE GENOMIC DNA]</scope>
    <source>
        <tissue evidence="6">Leaf</tissue>
    </source>
</reference>
<dbReference type="PROSITE" id="PS00375">
    <property type="entry name" value="UDPGT"/>
    <property type="match status" value="1"/>
</dbReference>
<keyword evidence="3 4" id="KW-0808">Transferase</keyword>
<evidence type="ECO:0000313" key="6">
    <source>
        <dbReference type="EMBL" id="KAK8918986.1"/>
    </source>
</evidence>
<sequence length="445" mass="49162">MMAPHLLHIVMFAFPFDDHVGQLYALARALASAVPEATFSFVSTNETIISLPRVAENLHCIPFEDGVPDLGPSARVIERILYVAPEKIKKTLKKAVASAGGLPVTCVLSDAFVWPTESVAEEMRLPWIALFSGFPLAMLAHIHTGDLHDRFGVEEQVMPALAEEPLDFIPGLAAMRICDLPVGILFGGTTTDYALHFNGMGNSLLRAAAVVVPTLAGFDHEQYSTMFAKLKKGLLIGPLNLVSPLLPCQDREGCIRWLSHRPAHSVAYISFGTVVTLPGDELAEFARGLEDTQVRFLWFLKSEHRSWLPEGFEERTWSRGKLVSWVPQLPVLCHPAVAVFVTNCGWSSALESISAGVPMLCRPIFGDQRMVARALEEIWGAGTELDEPITRISFMAAMEGIMKGTDGKRMRKRAQKLRERTREAMLPGGRLSENFNALVEFVRRC</sequence>
<dbReference type="InterPro" id="IPR002213">
    <property type="entry name" value="UDP_glucos_trans"/>
</dbReference>
<dbReference type="EMBL" id="JBBWWQ010000019">
    <property type="protein sequence ID" value="KAK8918986.1"/>
    <property type="molecule type" value="Genomic_DNA"/>
</dbReference>
<dbReference type="FunFam" id="3.40.50.2000:FF:000060">
    <property type="entry name" value="Glycosyltransferase"/>
    <property type="match status" value="1"/>
</dbReference>
<comment type="similarity">
    <text evidence="1 4">Belongs to the UDP-glycosyltransferase family.</text>
</comment>
<dbReference type="Proteomes" id="UP001418222">
    <property type="component" value="Unassembled WGS sequence"/>
</dbReference>
<name>A0AAP0AY18_9ASPA</name>
<keyword evidence="7" id="KW-1185">Reference proteome</keyword>
<dbReference type="GO" id="GO:0080044">
    <property type="term" value="F:quercetin 7-O-glucosyltransferase activity"/>
    <property type="evidence" value="ECO:0007669"/>
    <property type="project" value="TreeGrafter"/>
</dbReference>
<evidence type="ECO:0000256" key="4">
    <source>
        <dbReference type="RuleBase" id="RU003718"/>
    </source>
</evidence>
<dbReference type="GO" id="GO:0080043">
    <property type="term" value="F:quercetin 3-O-glucosyltransferase activity"/>
    <property type="evidence" value="ECO:0007669"/>
    <property type="project" value="TreeGrafter"/>
</dbReference>
<accession>A0AAP0AY18</accession>
<evidence type="ECO:0000313" key="7">
    <source>
        <dbReference type="Proteomes" id="UP001418222"/>
    </source>
</evidence>
<evidence type="ECO:0000256" key="3">
    <source>
        <dbReference type="ARBA" id="ARBA00022679"/>
    </source>
</evidence>
<dbReference type="SUPFAM" id="SSF53756">
    <property type="entry name" value="UDP-Glycosyltransferase/glycogen phosphorylase"/>
    <property type="match status" value="1"/>
</dbReference>
<dbReference type="Gene3D" id="3.40.50.2000">
    <property type="entry name" value="Glycogen Phosphorylase B"/>
    <property type="match status" value="2"/>
</dbReference>
<gene>
    <name evidence="6" type="primary">UGT78D2</name>
    <name evidence="6" type="ORF">KSP39_PZI020974</name>
</gene>
<dbReference type="PANTHER" id="PTHR11926">
    <property type="entry name" value="GLUCOSYL/GLUCURONOSYL TRANSFERASES"/>
    <property type="match status" value="1"/>
</dbReference>
<dbReference type="PANTHER" id="PTHR11926:SF1494">
    <property type="entry name" value="FLAVONOL 3-O-GLUCOSYLTRANSFERASE UGT76E12-RELATED"/>
    <property type="match status" value="1"/>
</dbReference>
<evidence type="ECO:0000256" key="2">
    <source>
        <dbReference type="ARBA" id="ARBA00022676"/>
    </source>
</evidence>
<protein>
    <recommendedName>
        <fullName evidence="5">Glycosyltransferase</fullName>
        <ecNumber evidence="5">2.4.1.-</ecNumber>
    </recommendedName>
</protein>
<proteinExistence type="inferred from homology"/>
<keyword evidence="2 4" id="KW-0328">Glycosyltransferase</keyword>
<dbReference type="EC" id="2.4.1.-" evidence="5"/>
<evidence type="ECO:0000256" key="1">
    <source>
        <dbReference type="ARBA" id="ARBA00009995"/>
    </source>
</evidence>
<comment type="caution">
    <text evidence="6">The sequence shown here is derived from an EMBL/GenBank/DDBJ whole genome shotgun (WGS) entry which is preliminary data.</text>
</comment>
<dbReference type="Pfam" id="PF00201">
    <property type="entry name" value="UDPGT"/>
    <property type="match status" value="1"/>
</dbReference>